<evidence type="ECO:0000313" key="2">
    <source>
        <dbReference type="EMBL" id="CAL0326099.1"/>
    </source>
</evidence>
<dbReference type="Proteomes" id="UP001497480">
    <property type="component" value="Unassembled WGS sequence"/>
</dbReference>
<keyword evidence="1" id="KW-0472">Membrane</keyword>
<reference evidence="2 3" key="1">
    <citation type="submission" date="2024-03" db="EMBL/GenBank/DDBJ databases">
        <authorList>
            <person name="Martinez-Hernandez J."/>
        </authorList>
    </citation>
    <scope>NUCLEOTIDE SEQUENCE [LARGE SCALE GENOMIC DNA]</scope>
</reference>
<comment type="caution">
    <text evidence="2">The sequence shown here is derived from an EMBL/GenBank/DDBJ whole genome shotgun (WGS) entry which is preliminary data.</text>
</comment>
<keyword evidence="3" id="KW-1185">Reference proteome</keyword>
<dbReference type="EMBL" id="CAXHTB010000019">
    <property type="protein sequence ID" value="CAL0326099.1"/>
    <property type="molecule type" value="Genomic_DNA"/>
</dbReference>
<keyword evidence="1" id="KW-1133">Transmembrane helix</keyword>
<feature type="transmembrane region" description="Helical" evidence="1">
    <location>
        <begin position="15"/>
        <end position="35"/>
    </location>
</feature>
<protein>
    <recommendedName>
        <fullName evidence="4">Sugar ABC transporter permease</fullName>
    </recommendedName>
</protein>
<proteinExistence type="predicted"/>
<name>A0AAV1XX01_LUPLU</name>
<gene>
    <name evidence="2" type="ORF">LLUT_LOCUS27159</name>
</gene>
<sequence length="58" mass="6369">MGAAILCCVRNRGSLFVFVFSPLMLVVVAFVVSTISDGKLYLESTFGHNLFNNVLIML</sequence>
<accession>A0AAV1XX01</accession>
<evidence type="ECO:0000313" key="3">
    <source>
        <dbReference type="Proteomes" id="UP001497480"/>
    </source>
</evidence>
<dbReference type="AlphaFoldDB" id="A0AAV1XX01"/>
<keyword evidence="1" id="KW-0812">Transmembrane</keyword>
<organism evidence="2 3">
    <name type="scientific">Lupinus luteus</name>
    <name type="common">European yellow lupine</name>
    <dbReference type="NCBI Taxonomy" id="3873"/>
    <lineage>
        <taxon>Eukaryota</taxon>
        <taxon>Viridiplantae</taxon>
        <taxon>Streptophyta</taxon>
        <taxon>Embryophyta</taxon>
        <taxon>Tracheophyta</taxon>
        <taxon>Spermatophyta</taxon>
        <taxon>Magnoliopsida</taxon>
        <taxon>eudicotyledons</taxon>
        <taxon>Gunneridae</taxon>
        <taxon>Pentapetalae</taxon>
        <taxon>rosids</taxon>
        <taxon>fabids</taxon>
        <taxon>Fabales</taxon>
        <taxon>Fabaceae</taxon>
        <taxon>Papilionoideae</taxon>
        <taxon>50 kb inversion clade</taxon>
        <taxon>genistoids sensu lato</taxon>
        <taxon>core genistoids</taxon>
        <taxon>Genisteae</taxon>
        <taxon>Lupinus</taxon>
    </lineage>
</organism>
<evidence type="ECO:0008006" key="4">
    <source>
        <dbReference type="Google" id="ProtNLM"/>
    </source>
</evidence>
<evidence type="ECO:0000256" key="1">
    <source>
        <dbReference type="SAM" id="Phobius"/>
    </source>
</evidence>